<gene>
    <name evidence="4" type="ORF">EGI15_11300</name>
</gene>
<accession>A0ABX9X784</accession>
<name>A0ABX9X784_9FLAO</name>
<keyword evidence="1" id="KW-0732">Signal</keyword>
<evidence type="ECO:0000259" key="3">
    <source>
        <dbReference type="Pfam" id="PF18962"/>
    </source>
</evidence>
<feature type="domain" description="Secretion system C-terminal sorting" evidence="3">
    <location>
        <begin position="206"/>
        <end position="273"/>
    </location>
</feature>
<evidence type="ECO:0000313" key="4">
    <source>
        <dbReference type="EMBL" id="ROH92798.1"/>
    </source>
</evidence>
<evidence type="ECO:0000259" key="2">
    <source>
        <dbReference type="Pfam" id="PF07675"/>
    </source>
</evidence>
<comment type="caution">
    <text evidence="4">The sequence shown here is derived from an EMBL/GenBank/DDBJ whole genome shotgun (WGS) entry which is preliminary data.</text>
</comment>
<dbReference type="InterPro" id="IPR026444">
    <property type="entry name" value="Secre_tail"/>
</dbReference>
<organism evidence="4 5">
    <name type="scientific">Chryseobacterium cucumeris</name>
    <dbReference type="NCBI Taxonomy" id="1813611"/>
    <lineage>
        <taxon>Bacteria</taxon>
        <taxon>Pseudomonadati</taxon>
        <taxon>Bacteroidota</taxon>
        <taxon>Flavobacteriia</taxon>
        <taxon>Flavobacteriales</taxon>
        <taxon>Weeksellaceae</taxon>
        <taxon>Chryseobacterium group</taxon>
        <taxon>Chryseobacterium</taxon>
    </lineage>
</organism>
<evidence type="ECO:0000256" key="1">
    <source>
        <dbReference type="ARBA" id="ARBA00022729"/>
    </source>
</evidence>
<dbReference type="Pfam" id="PF07675">
    <property type="entry name" value="Cleaved_Adhesin"/>
    <property type="match status" value="1"/>
</dbReference>
<dbReference type="NCBIfam" id="TIGR04183">
    <property type="entry name" value="Por_Secre_tail"/>
    <property type="match status" value="1"/>
</dbReference>
<keyword evidence="5" id="KW-1185">Reference proteome</keyword>
<sequence>MFYIFIKLVSKTNTMKQIYQFVTLLCFIPIGLLAQYSQSFDSATMPADWTIINGGDPGTWETFSSYDSSFNAPHSGTHFLGLEYGSTSHDDYAISPAIVVTAGVSDKLTFWARNRGAGLAETVDIKVSTTTPTIAGLTNTLAAAVKPPTSWNQYTYDLTPFVGQTIYIAFHSTTEDVWFIGIDDFQISTNSLSVSDAKADKSRASIYPNPAQDVLHIKNKTKISEISIYDLNGKLVKKETMDTENGTVNVSELAAGNYIVKVKDKETEKGYKMIKK</sequence>
<reference evidence="4 5" key="1">
    <citation type="submission" date="2018-11" db="EMBL/GenBank/DDBJ databases">
        <title>Proposal to divide the Flavobacteriaceae and reorganize its genera based on Amino Acid Identity values calculated from whole genome sequences.</title>
        <authorList>
            <person name="Nicholson A.C."/>
            <person name="Gulvik C.A."/>
            <person name="Whitney A.M."/>
            <person name="Humrighouse B.W."/>
            <person name="Bell M."/>
            <person name="Holmes B."/>
            <person name="Steigerwalt A."/>
            <person name="Villarma A."/>
            <person name="Sheth M."/>
            <person name="Batra D."/>
            <person name="Pryor J."/>
            <person name="Bernardet J.-F."/>
            <person name="Hugo C."/>
            <person name="Kampfer P."/>
            <person name="Newman J."/>
            <person name="Mcquiston J.R."/>
        </authorList>
    </citation>
    <scope>NUCLEOTIDE SEQUENCE [LARGE SCALE GENOMIC DNA]</scope>
    <source>
        <strain evidence="4 5">G0235</strain>
    </source>
</reference>
<dbReference type="Proteomes" id="UP000281899">
    <property type="component" value="Unassembled WGS sequence"/>
</dbReference>
<evidence type="ECO:0000313" key="5">
    <source>
        <dbReference type="Proteomes" id="UP000281899"/>
    </source>
</evidence>
<protein>
    <submittedName>
        <fullName evidence="4">T9SS C-terminal target domain-containing protein</fullName>
    </submittedName>
</protein>
<dbReference type="InterPro" id="IPR013320">
    <property type="entry name" value="ConA-like_dom_sf"/>
</dbReference>
<dbReference type="NCBIfam" id="NF038128">
    <property type="entry name" value="choice_anch_J"/>
    <property type="match status" value="1"/>
</dbReference>
<dbReference type="EMBL" id="RJTW01000005">
    <property type="protein sequence ID" value="ROH92798.1"/>
    <property type="molecule type" value="Genomic_DNA"/>
</dbReference>
<dbReference type="InterPro" id="IPR011628">
    <property type="entry name" value="Cleaved_adhesin"/>
</dbReference>
<dbReference type="Pfam" id="PF18962">
    <property type="entry name" value="Por_Secre_tail"/>
    <property type="match status" value="1"/>
</dbReference>
<feature type="domain" description="Cleaved adhesin" evidence="2">
    <location>
        <begin position="37"/>
        <end position="187"/>
    </location>
</feature>
<dbReference type="Gene3D" id="2.60.120.200">
    <property type="match status" value="1"/>
</dbReference>
<dbReference type="SUPFAM" id="SSF49899">
    <property type="entry name" value="Concanavalin A-like lectins/glucanases"/>
    <property type="match status" value="1"/>
</dbReference>
<proteinExistence type="predicted"/>